<gene>
    <name evidence="4" type="ORF">RXV79_05965</name>
</gene>
<keyword evidence="1" id="KW-0175">Coiled coil</keyword>
<dbReference type="RefSeq" id="WP_316702550.1">
    <property type="nucleotide sequence ID" value="NZ_CP136336.1"/>
</dbReference>
<reference evidence="4 5" key="1">
    <citation type="submission" date="2023-10" db="EMBL/GenBank/DDBJ databases">
        <title>Bacteria for the degradation of biodegradable plastic PBAT(Polybutylene adipate terephthalate).</title>
        <authorList>
            <person name="Weon H.-Y."/>
            <person name="Yeon J."/>
        </authorList>
    </citation>
    <scope>NUCLEOTIDE SEQUENCE [LARGE SCALE GENOMIC DNA]</scope>
    <source>
        <strain evidence="4 5">SBD 7-3</strain>
    </source>
</reference>
<sequence>MNTNAILWAAGAVLMLVTLGQWIVLRSRYLDGLNKQRTRHALQLQTAGQHIEQAKRQIAQLQLDLTGARSQLARIAARQHQMAVAPARPASDAQAARRDAGVAARRGEPFDGFADTLPALQYPHDPGVLATYPRSH</sequence>
<keyword evidence="5" id="KW-1185">Reference proteome</keyword>
<accession>A0ABZ0CXE8</accession>
<evidence type="ECO:0000256" key="2">
    <source>
        <dbReference type="SAM" id="MobiDB-lite"/>
    </source>
</evidence>
<evidence type="ECO:0000256" key="3">
    <source>
        <dbReference type="SAM" id="Phobius"/>
    </source>
</evidence>
<keyword evidence="3" id="KW-0812">Transmembrane</keyword>
<feature type="coiled-coil region" evidence="1">
    <location>
        <begin position="44"/>
        <end position="71"/>
    </location>
</feature>
<keyword evidence="3" id="KW-0472">Membrane</keyword>
<feature type="compositionally biased region" description="Low complexity" evidence="2">
    <location>
        <begin position="84"/>
        <end position="94"/>
    </location>
</feature>
<feature type="region of interest" description="Disordered" evidence="2">
    <location>
        <begin position="84"/>
        <end position="104"/>
    </location>
</feature>
<feature type="compositionally biased region" description="Basic and acidic residues" evidence="2">
    <location>
        <begin position="95"/>
        <end position="104"/>
    </location>
</feature>
<dbReference type="Proteomes" id="UP001303946">
    <property type="component" value="Chromosome"/>
</dbReference>
<dbReference type="EMBL" id="CP136336">
    <property type="protein sequence ID" value="WOB09605.1"/>
    <property type="molecule type" value="Genomic_DNA"/>
</dbReference>
<proteinExistence type="predicted"/>
<protein>
    <recommendedName>
        <fullName evidence="6">DUF2570 domain-containing protein</fullName>
    </recommendedName>
</protein>
<evidence type="ECO:0000313" key="4">
    <source>
        <dbReference type="EMBL" id="WOB09605.1"/>
    </source>
</evidence>
<keyword evidence="3" id="KW-1133">Transmembrane helix</keyword>
<name>A0ABZ0CXE8_9BURK</name>
<evidence type="ECO:0000313" key="5">
    <source>
        <dbReference type="Proteomes" id="UP001303946"/>
    </source>
</evidence>
<evidence type="ECO:0000256" key="1">
    <source>
        <dbReference type="SAM" id="Coils"/>
    </source>
</evidence>
<evidence type="ECO:0008006" key="6">
    <source>
        <dbReference type="Google" id="ProtNLM"/>
    </source>
</evidence>
<organism evidence="4 5">
    <name type="scientific">Piscinibacter gummiphilus</name>
    <dbReference type="NCBI Taxonomy" id="946333"/>
    <lineage>
        <taxon>Bacteria</taxon>
        <taxon>Pseudomonadati</taxon>
        <taxon>Pseudomonadota</taxon>
        <taxon>Betaproteobacteria</taxon>
        <taxon>Burkholderiales</taxon>
        <taxon>Sphaerotilaceae</taxon>
        <taxon>Piscinibacter</taxon>
    </lineage>
</organism>
<feature type="transmembrane region" description="Helical" evidence="3">
    <location>
        <begin position="6"/>
        <end position="25"/>
    </location>
</feature>